<dbReference type="Pfam" id="PF00596">
    <property type="entry name" value="Aldolase_II"/>
    <property type="match status" value="1"/>
</dbReference>
<dbReference type="SMART" id="SM01007">
    <property type="entry name" value="Aldolase_II"/>
    <property type="match status" value="1"/>
</dbReference>
<dbReference type="Proteomes" id="UP000641025">
    <property type="component" value="Unassembled WGS sequence"/>
</dbReference>
<dbReference type="Gene3D" id="3.40.225.10">
    <property type="entry name" value="Class II aldolase/adducin N-terminal domain"/>
    <property type="match status" value="1"/>
</dbReference>
<proteinExistence type="predicted"/>
<dbReference type="InterPro" id="IPR036409">
    <property type="entry name" value="Aldolase_II/adducin_N_sf"/>
</dbReference>
<sequence length="394" mass="42160">MRDQISKYTGKLLADRSACVDGIAFAAQDDVLIAAGAPELAALAGATLSRLNSLALVAARPSLPFADFLIARAGQGEECIVPQDTETRTFLHDIPFLRRKDLAGDAAPILARLLGNRKGVIVEGVGIVAVGAITVEQSFINYSSVFHSTFVKYLQDVLVDGFLLPGEREAFDSFRQEWLRPLSASGLDFVGALSLEKEEILAEIERVGRYTVERGLVDSFFGNISAVAGERIYISQTAASLDELKGCIDPVPADNSSTTGITASSELLAHRKIYEQTGARVILHGHPKFSVVMSMLCDKKAECAIKDCWKDCPHVRELGGTPVVAGEIGAGGLAKRVPPVIGASGSAIVYGHGVFTLGREGFGEAFAAMVDVENFCREEYFRRLGSTNGSKSDC</sequence>
<evidence type="ECO:0000313" key="4">
    <source>
        <dbReference type="EMBL" id="MBJ6800494.1"/>
    </source>
</evidence>
<comment type="caution">
    <text evidence="4">The sequence shown here is derived from an EMBL/GenBank/DDBJ whole genome shotgun (WGS) entry which is preliminary data.</text>
</comment>
<keyword evidence="2" id="KW-0456">Lyase</keyword>
<keyword evidence="1" id="KW-0479">Metal-binding</keyword>
<protein>
    <submittedName>
        <fullName evidence="4">Class II aldolase/adducin family protein</fullName>
    </submittedName>
</protein>
<dbReference type="SUPFAM" id="SSF53639">
    <property type="entry name" value="AraD/HMP-PK domain-like"/>
    <property type="match status" value="1"/>
</dbReference>
<dbReference type="RefSeq" id="WP_199395002.1">
    <property type="nucleotide sequence ID" value="NZ_JAEMHK010000006.1"/>
</dbReference>
<gene>
    <name evidence="4" type="ORF">JFN90_10135</name>
</gene>
<evidence type="ECO:0000313" key="5">
    <source>
        <dbReference type="Proteomes" id="UP000641025"/>
    </source>
</evidence>
<dbReference type="EMBL" id="JAEMHK010000006">
    <property type="protein sequence ID" value="MBJ6800494.1"/>
    <property type="molecule type" value="Genomic_DNA"/>
</dbReference>
<dbReference type="PANTHER" id="PTHR22789:SF0">
    <property type="entry name" value="3-OXO-TETRONATE 4-PHOSPHATE DECARBOXYLASE-RELATED"/>
    <property type="match status" value="1"/>
</dbReference>
<dbReference type="InterPro" id="IPR001303">
    <property type="entry name" value="Aldolase_II/adducin_N"/>
</dbReference>
<reference evidence="4 5" key="1">
    <citation type="submission" date="2020-12" db="EMBL/GenBank/DDBJ databases">
        <title>Geomonas sp. Red259, isolated from paddy soil.</title>
        <authorList>
            <person name="Xu Z."/>
            <person name="Zhang Z."/>
            <person name="Masuda Y."/>
            <person name="Itoh H."/>
            <person name="Senoo K."/>
        </authorList>
    </citation>
    <scope>NUCLEOTIDE SEQUENCE [LARGE SCALE GENOMIC DNA]</scope>
    <source>
        <strain evidence="4 5">Red259</strain>
    </source>
</reference>
<feature type="domain" description="Class II aldolase/adducin N-terminal" evidence="3">
    <location>
        <begin position="202"/>
        <end position="380"/>
    </location>
</feature>
<dbReference type="PANTHER" id="PTHR22789">
    <property type="entry name" value="FUCULOSE PHOSPHATE ALDOLASE"/>
    <property type="match status" value="1"/>
</dbReference>
<accession>A0ABS0YRC0</accession>
<evidence type="ECO:0000259" key="3">
    <source>
        <dbReference type="SMART" id="SM01007"/>
    </source>
</evidence>
<name>A0ABS0YRC0_9BACT</name>
<organism evidence="4 5">
    <name type="scientific">Geomonas propionica</name>
    <dbReference type="NCBI Taxonomy" id="2798582"/>
    <lineage>
        <taxon>Bacteria</taxon>
        <taxon>Pseudomonadati</taxon>
        <taxon>Thermodesulfobacteriota</taxon>
        <taxon>Desulfuromonadia</taxon>
        <taxon>Geobacterales</taxon>
        <taxon>Geobacteraceae</taxon>
        <taxon>Geomonas</taxon>
    </lineage>
</organism>
<keyword evidence="5" id="KW-1185">Reference proteome</keyword>
<evidence type="ECO:0000256" key="1">
    <source>
        <dbReference type="ARBA" id="ARBA00022723"/>
    </source>
</evidence>
<dbReference type="InterPro" id="IPR050197">
    <property type="entry name" value="Aldolase_class_II_sugar_metab"/>
</dbReference>
<evidence type="ECO:0000256" key="2">
    <source>
        <dbReference type="ARBA" id="ARBA00023239"/>
    </source>
</evidence>